<dbReference type="Gene3D" id="2.60.40.1910">
    <property type="match status" value="1"/>
</dbReference>
<dbReference type="InterPro" id="IPR027268">
    <property type="entry name" value="Peptidase_M4/M1_CTD_sf"/>
</dbReference>
<evidence type="ECO:0000313" key="14">
    <source>
        <dbReference type="EMBL" id="KAG7092748.1"/>
    </source>
</evidence>
<evidence type="ECO:0000256" key="1">
    <source>
        <dbReference type="ARBA" id="ARBA00010136"/>
    </source>
</evidence>
<dbReference type="InterPro" id="IPR014782">
    <property type="entry name" value="Peptidase_M1_dom"/>
</dbReference>
<feature type="binding site" evidence="9">
    <location>
        <position position="349"/>
    </location>
    <ligand>
        <name>Zn(2+)</name>
        <dbReference type="ChEBI" id="CHEBI:29105"/>
        <note>catalytic</note>
    </ligand>
</feature>
<dbReference type="Pfam" id="PF17900">
    <property type="entry name" value="Peptidase_M1_N"/>
    <property type="match status" value="1"/>
</dbReference>
<dbReference type="GO" id="GO:0070006">
    <property type="term" value="F:metalloaminopeptidase activity"/>
    <property type="evidence" value="ECO:0007669"/>
    <property type="project" value="TreeGrafter"/>
</dbReference>
<dbReference type="AlphaFoldDB" id="A0A9P7USS2"/>
<dbReference type="Gene3D" id="2.60.40.1730">
    <property type="entry name" value="tricorn interacting facor f3 domain"/>
    <property type="match status" value="1"/>
</dbReference>
<dbReference type="Gene3D" id="1.10.390.10">
    <property type="entry name" value="Neutral Protease Domain 2"/>
    <property type="match status" value="1"/>
</dbReference>
<dbReference type="GeneID" id="66078151"/>
<dbReference type="FunFam" id="1.10.390.10:FF:000006">
    <property type="entry name" value="Puromycin-sensitive aminopeptidase"/>
    <property type="match status" value="1"/>
</dbReference>
<dbReference type="Proteomes" id="UP001049176">
    <property type="component" value="Chromosome 5"/>
</dbReference>
<dbReference type="InterPro" id="IPR024571">
    <property type="entry name" value="ERAP1-like_C_dom"/>
</dbReference>
<feature type="domain" description="Aminopeptidase N-like N-terminal" evidence="13">
    <location>
        <begin position="14"/>
        <end position="215"/>
    </location>
</feature>
<evidence type="ECO:0000256" key="6">
    <source>
        <dbReference type="ARBA" id="ARBA00022833"/>
    </source>
</evidence>
<evidence type="ECO:0000256" key="10">
    <source>
        <dbReference type="RuleBase" id="RU364040"/>
    </source>
</evidence>
<evidence type="ECO:0000313" key="15">
    <source>
        <dbReference type="Proteomes" id="UP001049176"/>
    </source>
</evidence>
<comment type="similarity">
    <text evidence="1 10">Belongs to the peptidase M1 family.</text>
</comment>
<feature type="binding site" evidence="9">
    <location>
        <position position="330"/>
    </location>
    <ligand>
        <name>Zn(2+)</name>
        <dbReference type="ChEBI" id="CHEBI:29105"/>
        <note>catalytic</note>
    </ligand>
</feature>
<protein>
    <recommendedName>
        <fullName evidence="10">Aminopeptidase</fullName>
        <ecNumber evidence="10">3.4.11.-</ecNumber>
    </recommendedName>
</protein>
<keyword evidence="7 10" id="KW-0482">Metalloprotease</keyword>
<dbReference type="PANTHER" id="PTHR11533:SF174">
    <property type="entry name" value="PUROMYCIN-SENSITIVE AMINOPEPTIDASE-RELATED"/>
    <property type="match status" value="1"/>
</dbReference>
<dbReference type="InterPro" id="IPR050344">
    <property type="entry name" value="Peptidase_M1_aminopeptidases"/>
</dbReference>
<dbReference type="Pfam" id="PF01433">
    <property type="entry name" value="Peptidase_M1"/>
    <property type="match status" value="1"/>
</dbReference>
<dbReference type="EC" id="3.4.11.-" evidence="10"/>
<dbReference type="SUPFAM" id="SSF55486">
    <property type="entry name" value="Metalloproteases ('zincins'), catalytic domain"/>
    <property type="match status" value="1"/>
</dbReference>
<keyword evidence="3 10" id="KW-0645">Protease</keyword>
<dbReference type="GO" id="GO:0042277">
    <property type="term" value="F:peptide binding"/>
    <property type="evidence" value="ECO:0007669"/>
    <property type="project" value="TreeGrafter"/>
</dbReference>
<name>A0A9P7USS2_9AGAR</name>
<dbReference type="SUPFAM" id="SSF63737">
    <property type="entry name" value="Leukotriene A4 hydrolase N-terminal domain"/>
    <property type="match status" value="1"/>
</dbReference>
<feature type="active site" description="Proton acceptor" evidence="8">
    <location>
        <position position="327"/>
    </location>
</feature>
<feature type="domain" description="ERAP1-like C-terminal" evidence="12">
    <location>
        <begin position="550"/>
        <end position="866"/>
    </location>
</feature>
<dbReference type="OrthoDB" id="10031169at2759"/>
<keyword evidence="15" id="KW-1185">Reference proteome</keyword>
<accession>A0A9P7USS2</accession>
<keyword evidence="4 9" id="KW-0479">Metal-binding</keyword>
<evidence type="ECO:0000256" key="8">
    <source>
        <dbReference type="PIRSR" id="PIRSR634016-1"/>
    </source>
</evidence>
<evidence type="ECO:0000259" key="11">
    <source>
        <dbReference type="Pfam" id="PF01433"/>
    </source>
</evidence>
<dbReference type="InterPro" id="IPR045357">
    <property type="entry name" value="Aminopeptidase_N-like_N"/>
</dbReference>
<dbReference type="Pfam" id="PF11838">
    <property type="entry name" value="ERAP1_C"/>
    <property type="match status" value="1"/>
</dbReference>
<dbReference type="EMBL" id="CM032185">
    <property type="protein sequence ID" value="KAG7092748.1"/>
    <property type="molecule type" value="Genomic_DNA"/>
</dbReference>
<keyword evidence="6 9" id="KW-0862">Zinc</keyword>
<evidence type="ECO:0000259" key="12">
    <source>
        <dbReference type="Pfam" id="PF11838"/>
    </source>
</evidence>
<evidence type="ECO:0000256" key="4">
    <source>
        <dbReference type="ARBA" id="ARBA00022723"/>
    </source>
</evidence>
<feature type="binding site" evidence="9">
    <location>
        <position position="326"/>
    </location>
    <ligand>
        <name>Zn(2+)</name>
        <dbReference type="ChEBI" id="CHEBI:29105"/>
        <note>catalytic</note>
    </ligand>
</feature>
<evidence type="ECO:0000256" key="5">
    <source>
        <dbReference type="ARBA" id="ARBA00022801"/>
    </source>
</evidence>
<dbReference type="InterPro" id="IPR001930">
    <property type="entry name" value="Peptidase_M1"/>
</dbReference>
<evidence type="ECO:0000256" key="2">
    <source>
        <dbReference type="ARBA" id="ARBA00022438"/>
    </source>
</evidence>
<dbReference type="GO" id="GO:0043171">
    <property type="term" value="P:peptide catabolic process"/>
    <property type="evidence" value="ECO:0007669"/>
    <property type="project" value="TreeGrafter"/>
</dbReference>
<organism evidence="14 15">
    <name type="scientific">Marasmius oreades</name>
    <name type="common">fairy-ring Marasmius</name>
    <dbReference type="NCBI Taxonomy" id="181124"/>
    <lineage>
        <taxon>Eukaryota</taxon>
        <taxon>Fungi</taxon>
        <taxon>Dikarya</taxon>
        <taxon>Basidiomycota</taxon>
        <taxon>Agaricomycotina</taxon>
        <taxon>Agaricomycetes</taxon>
        <taxon>Agaricomycetidae</taxon>
        <taxon>Agaricales</taxon>
        <taxon>Marasmiineae</taxon>
        <taxon>Marasmiaceae</taxon>
        <taxon>Marasmius</taxon>
    </lineage>
</organism>
<keyword evidence="5 10" id="KW-0378">Hydrolase</keyword>
<dbReference type="Gene3D" id="1.25.50.20">
    <property type="match status" value="1"/>
</dbReference>
<reference evidence="14" key="1">
    <citation type="journal article" date="2021" name="Genome Biol. Evol.">
        <title>The assembled and annotated genome of the fairy-ring fungus Marasmius oreades.</title>
        <authorList>
            <person name="Hiltunen M."/>
            <person name="Ament-Velasquez S.L."/>
            <person name="Johannesson H."/>
        </authorList>
    </citation>
    <scope>NUCLEOTIDE SEQUENCE</scope>
    <source>
        <strain evidence="14">03SP1</strain>
    </source>
</reference>
<comment type="caution">
    <text evidence="14">The sequence shown here is derived from an EMBL/GenBank/DDBJ whole genome shotgun (WGS) entry which is preliminary data.</text>
</comment>
<feature type="domain" description="Peptidase M1 membrane alanine aminopeptidase" evidence="11">
    <location>
        <begin position="255"/>
        <end position="472"/>
    </location>
</feature>
<comment type="cofactor">
    <cofactor evidence="9 10">
        <name>Zn(2+)</name>
        <dbReference type="ChEBI" id="CHEBI:29105"/>
    </cofactor>
    <text evidence="9 10">Binds 1 zinc ion per subunit.</text>
</comment>
<dbReference type="InterPro" id="IPR042097">
    <property type="entry name" value="Aminopeptidase_N-like_N_sf"/>
</dbReference>
<evidence type="ECO:0000256" key="9">
    <source>
        <dbReference type="PIRSR" id="PIRSR634016-3"/>
    </source>
</evidence>
<sequence>MIANVEYRLPTNVKPTHYELVVRTDLDKLVFDGFVKVCLDVDENTDTIILNSSGLQLRTASVTCITSNDSSVTEIEHTVYDKEKRVAFKFPKEFHTGSKLQLRVGFSGVLLDNLVGYYRSSWELEGKTKYYALTQFAPIDARRGFPCWDEPQLKATFAITLVSKSSTTNLSNMPVLDEKTFSIQDYSEIGEAFQDLDSQWKVTRFETTPPMSSYIVAYANGEFSHLETSAKMPLSGRTIPLRMYATPDLIHQAQFALELKSKVLPLCEKIFDVEYPLPKLDTLVVSDFGGAMENWGLITGRIRSFLLDPNSVDMWAKKIVIKIHSHEISHMWFGNITTMKWWDYLYLNEGFATLMGEVIVPDEIYPELKANTEFINRHLVPAMVLDAKLSSHPIEVSCPDPDLILQIFDVLSFSKAASVLRMLATYVGKEQFLRGVSIYLKNHLYGSTTTRDLWDGISEVTGLDITTLMDSWITKTGFPVLIVKEVEGGIHVRQERLLETGLAEDQDNETIWNVPLSILTVQDDGTPSIDNSLVLDERERIYPLDTSRSYKLNAGTNGVYRVLYTEERVKKIASELSKPNSAFSVEDCLGLIADALALSKASLMKLSDALTLIGAMRGEMEFYIWSCISAGLNDITSIWWEDAEIREKLKAFRRSLFSPLVKRLGYVYSSTDSPDVTQLRTCAIEQCALAGDISVVDELKSRFRYYMDYGDDSRIPPDLQKATFIAAVTYGGHAEYRAVNKILDKPKTSSTRVSAIYALTSTRDVALIKEGLQFMLSGANDSDVPYFFLGFNGNGDARKPMIDFFQQNYDELYERFIHTYYFRLIIEYAFSGMTKASDLNDLVQFFDNKETTKYSMALAQSLDSIRGRIAFIERSSEDLEKWLAGRK</sequence>
<dbReference type="GO" id="GO:0005737">
    <property type="term" value="C:cytoplasm"/>
    <property type="evidence" value="ECO:0007669"/>
    <property type="project" value="TreeGrafter"/>
</dbReference>
<evidence type="ECO:0000259" key="13">
    <source>
        <dbReference type="Pfam" id="PF17900"/>
    </source>
</evidence>
<dbReference type="InterPro" id="IPR034016">
    <property type="entry name" value="M1_APN-typ"/>
</dbReference>
<dbReference type="GO" id="GO:0016020">
    <property type="term" value="C:membrane"/>
    <property type="evidence" value="ECO:0007669"/>
    <property type="project" value="TreeGrafter"/>
</dbReference>
<evidence type="ECO:0000256" key="7">
    <source>
        <dbReference type="ARBA" id="ARBA00023049"/>
    </source>
</evidence>
<proteinExistence type="inferred from homology"/>
<dbReference type="GO" id="GO:0005615">
    <property type="term" value="C:extracellular space"/>
    <property type="evidence" value="ECO:0007669"/>
    <property type="project" value="TreeGrafter"/>
</dbReference>
<dbReference type="PRINTS" id="PR00756">
    <property type="entry name" value="ALADIPTASE"/>
</dbReference>
<dbReference type="KEGG" id="more:E1B28_009075"/>
<dbReference type="GO" id="GO:0006508">
    <property type="term" value="P:proteolysis"/>
    <property type="evidence" value="ECO:0007669"/>
    <property type="project" value="UniProtKB-KW"/>
</dbReference>
<gene>
    <name evidence="14" type="ORF">E1B28_009075</name>
</gene>
<dbReference type="CDD" id="cd09601">
    <property type="entry name" value="M1_APN-Q_like"/>
    <property type="match status" value="1"/>
</dbReference>
<evidence type="ECO:0000256" key="3">
    <source>
        <dbReference type="ARBA" id="ARBA00022670"/>
    </source>
</evidence>
<dbReference type="RefSeq" id="XP_043009218.1">
    <property type="nucleotide sequence ID" value="XM_043153932.1"/>
</dbReference>
<keyword evidence="2 10" id="KW-0031">Aminopeptidase</keyword>
<dbReference type="GO" id="GO:0008270">
    <property type="term" value="F:zinc ion binding"/>
    <property type="evidence" value="ECO:0007669"/>
    <property type="project" value="UniProtKB-UniRule"/>
</dbReference>
<dbReference type="PANTHER" id="PTHR11533">
    <property type="entry name" value="PROTEASE M1 ZINC METALLOPROTEASE"/>
    <property type="match status" value="1"/>
</dbReference>